<accession>A0AAV9Y3I5</accession>
<keyword evidence="3" id="KW-1185">Reference proteome</keyword>
<evidence type="ECO:0000313" key="2">
    <source>
        <dbReference type="EMBL" id="KAK6589606.1"/>
    </source>
</evidence>
<keyword evidence="1" id="KW-0472">Membrane</keyword>
<gene>
    <name evidence="2" type="ORF">RS030_1193</name>
</gene>
<reference evidence="2 3" key="1">
    <citation type="submission" date="2023-10" db="EMBL/GenBank/DDBJ databases">
        <title>Comparative genomics analysis reveals potential genetic determinants of host preference in Cryptosporidium xiaoi.</title>
        <authorList>
            <person name="Xiao L."/>
            <person name="Li J."/>
        </authorList>
    </citation>
    <scope>NUCLEOTIDE SEQUENCE [LARGE SCALE GENOMIC DNA]</scope>
    <source>
        <strain evidence="2 3">52996</strain>
    </source>
</reference>
<organism evidence="2 3">
    <name type="scientific">Cryptosporidium xiaoi</name>
    <dbReference type="NCBI Taxonomy" id="659607"/>
    <lineage>
        <taxon>Eukaryota</taxon>
        <taxon>Sar</taxon>
        <taxon>Alveolata</taxon>
        <taxon>Apicomplexa</taxon>
        <taxon>Conoidasida</taxon>
        <taxon>Coccidia</taxon>
        <taxon>Eucoccidiorida</taxon>
        <taxon>Eimeriorina</taxon>
        <taxon>Cryptosporidiidae</taxon>
        <taxon>Cryptosporidium</taxon>
    </lineage>
</organism>
<keyword evidence="1" id="KW-1133">Transmembrane helix</keyword>
<dbReference type="Proteomes" id="UP001311799">
    <property type="component" value="Unassembled WGS sequence"/>
</dbReference>
<dbReference type="EMBL" id="JAWDEY010000011">
    <property type="protein sequence ID" value="KAK6589606.1"/>
    <property type="molecule type" value="Genomic_DNA"/>
</dbReference>
<evidence type="ECO:0000313" key="3">
    <source>
        <dbReference type="Proteomes" id="UP001311799"/>
    </source>
</evidence>
<protein>
    <submittedName>
        <fullName evidence="2">Uncharacterized protein</fullName>
    </submittedName>
</protein>
<feature type="transmembrane region" description="Helical" evidence="1">
    <location>
        <begin position="152"/>
        <end position="172"/>
    </location>
</feature>
<comment type="caution">
    <text evidence="2">The sequence shown here is derived from an EMBL/GenBank/DDBJ whole genome shotgun (WGS) entry which is preliminary data.</text>
</comment>
<evidence type="ECO:0000256" key="1">
    <source>
        <dbReference type="SAM" id="Phobius"/>
    </source>
</evidence>
<dbReference type="AlphaFoldDB" id="A0AAV9Y3I5"/>
<feature type="transmembrane region" description="Helical" evidence="1">
    <location>
        <begin position="12"/>
        <end position="31"/>
    </location>
</feature>
<name>A0AAV9Y3I5_9CRYT</name>
<keyword evidence="1" id="KW-0812">Transmembrane</keyword>
<feature type="transmembrane region" description="Helical" evidence="1">
    <location>
        <begin position="113"/>
        <end position="132"/>
    </location>
</feature>
<sequence>MNSNVLKLSRALIVLISLILGFLSVFYFKWVTESDGGKSSFFLDGVIFSDSENKIKFTDAVNKACNFSEAYEINSADAMSNQPFSFFFEGRIQDADPTKFCSAMKKVGIPSKITQSLIIICQVLILIVSGISNTNIIQGALDAVTLIKRFSVGFYVAVLVILFPIGVSYTYLKEGVIWHNTFEQDRLQWQVGQNNQGNNNTNLQYNYIQVPVNFNSVMGGLQSPTEMAREIERKELSEQ</sequence>
<proteinExistence type="predicted"/>